<dbReference type="PANTHER" id="PTHR13369:SF3">
    <property type="entry name" value="METHYLTRANSFERASE DOMAIN-CONTAINING PROTEIN"/>
    <property type="match status" value="1"/>
</dbReference>
<proteinExistence type="predicted"/>
<dbReference type="RefSeq" id="WP_184840953.1">
    <property type="nucleotide sequence ID" value="NZ_BAAAVN010000002.1"/>
</dbReference>
<evidence type="ECO:0000313" key="4">
    <source>
        <dbReference type="Proteomes" id="UP000558997"/>
    </source>
</evidence>
<dbReference type="Gene3D" id="3.40.50.150">
    <property type="entry name" value="Vaccinia Virus protein VP39"/>
    <property type="match status" value="1"/>
</dbReference>
<dbReference type="Proteomes" id="UP000558997">
    <property type="component" value="Unassembled WGS sequence"/>
</dbReference>
<dbReference type="SUPFAM" id="SSF53335">
    <property type="entry name" value="S-adenosyl-L-methionine-dependent methyltransferases"/>
    <property type="match status" value="1"/>
</dbReference>
<feature type="compositionally biased region" description="Low complexity" evidence="1">
    <location>
        <begin position="448"/>
        <end position="469"/>
    </location>
</feature>
<feature type="domain" description="Methyltransferase" evidence="2">
    <location>
        <begin position="181"/>
        <end position="323"/>
    </location>
</feature>
<organism evidence="3 4">
    <name type="scientific">Kribbella solani</name>
    <dbReference type="NCBI Taxonomy" id="236067"/>
    <lineage>
        <taxon>Bacteria</taxon>
        <taxon>Bacillati</taxon>
        <taxon>Actinomycetota</taxon>
        <taxon>Actinomycetes</taxon>
        <taxon>Propionibacteriales</taxon>
        <taxon>Kribbellaceae</taxon>
        <taxon>Kribbella</taxon>
    </lineage>
</organism>
<dbReference type="AlphaFoldDB" id="A0A841DYD8"/>
<dbReference type="InterPro" id="IPR029063">
    <property type="entry name" value="SAM-dependent_MTases_sf"/>
</dbReference>
<name>A0A841DYD8_9ACTN</name>
<dbReference type="GO" id="GO:0005737">
    <property type="term" value="C:cytoplasm"/>
    <property type="evidence" value="ECO:0007669"/>
    <property type="project" value="TreeGrafter"/>
</dbReference>
<dbReference type="CDD" id="cd02440">
    <property type="entry name" value="AdoMet_MTases"/>
    <property type="match status" value="1"/>
</dbReference>
<dbReference type="GO" id="GO:0008168">
    <property type="term" value="F:methyltransferase activity"/>
    <property type="evidence" value="ECO:0007669"/>
    <property type="project" value="UniProtKB-KW"/>
</dbReference>
<dbReference type="GO" id="GO:0032259">
    <property type="term" value="P:methylation"/>
    <property type="evidence" value="ECO:0007669"/>
    <property type="project" value="UniProtKB-KW"/>
</dbReference>
<accession>A0A841DYD8</accession>
<dbReference type="EMBL" id="JACHNF010000001">
    <property type="protein sequence ID" value="MBB5983159.1"/>
    <property type="molecule type" value="Genomic_DNA"/>
</dbReference>
<protein>
    <submittedName>
        <fullName evidence="3">SAM-dependent methyltransferase</fullName>
    </submittedName>
</protein>
<keyword evidence="4" id="KW-1185">Reference proteome</keyword>
<sequence>MRSEVRLEGLARSVDAGARTAAAQAREASGGLEVVRGALLGRESLVRGLASGRRRGVDGPPYLRVELRYVDLKGVRHLQITEFDERQAHTRNVAAAELEQAVDELLGQAYGSWHVETTTETLRLRYTKKGKELLHRQDDDREQETRHDRVKRRVLDPAAPFLIELGISDHQGRVKPSRQAKYKQIEEFCKLLAPALDEAIAAGRIAAGRPLQVVDLGCGNAYLTLAAYHLLTAAGHDVRMTGIDHNPGARKRNTRVVEALGWQDHLRFVDATIQAAELDVRPDVVLALHACDTATDDALARAVGWQASLVLAAPCCHHDIQTQLKSVTPPAPYALMTRYGIVRERFADVLTDSLRAAVLRQVGYRVEVVQFVDSQHTPRNLLLRAARTGAKPTPDLQSEYQTLIAEWQVNPRLAQLLLPPTPTPAGTPTEPADLAEPTHPAASANLTEPAHPAESAHSAEPAHPAASEPVGASAQPGVSRPGGVVL</sequence>
<keyword evidence="3" id="KW-0808">Transferase</keyword>
<dbReference type="InterPro" id="IPR025714">
    <property type="entry name" value="Methyltranfer_dom"/>
</dbReference>
<feature type="region of interest" description="Disordered" evidence="1">
    <location>
        <begin position="416"/>
        <end position="486"/>
    </location>
</feature>
<evidence type="ECO:0000256" key="1">
    <source>
        <dbReference type="SAM" id="MobiDB-lite"/>
    </source>
</evidence>
<reference evidence="3 4" key="1">
    <citation type="submission" date="2020-08" db="EMBL/GenBank/DDBJ databases">
        <title>Sequencing the genomes of 1000 actinobacteria strains.</title>
        <authorList>
            <person name="Klenk H.-P."/>
        </authorList>
    </citation>
    <scope>NUCLEOTIDE SEQUENCE [LARGE SCALE GENOMIC DNA]</scope>
    <source>
        <strain evidence="3 4">DSM 17294</strain>
    </source>
</reference>
<dbReference type="Pfam" id="PF13679">
    <property type="entry name" value="Methyltransf_32"/>
    <property type="match status" value="1"/>
</dbReference>
<comment type="caution">
    <text evidence="3">The sequence shown here is derived from an EMBL/GenBank/DDBJ whole genome shotgun (WGS) entry which is preliminary data.</text>
</comment>
<keyword evidence="3" id="KW-0489">Methyltransferase</keyword>
<gene>
    <name evidence="3" type="ORF">HDA44_006500</name>
</gene>
<evidence type="ECO:0000259" key="2">
    <source>
        <dbReference type="Pfam" id="PF13679"/>
    </source>
</evidence>
<dbReference type="PANTHER" id="PTHR13369">
    <property type="match status" value="1"/>
</dbReference>
<evidence type="ECO:0000313" key="3">
    <source>
        <dbReference type="EMBL" id="MBB5983159.1"/>
    </source>
</evidence>